<sequence>MKKTQITINIELDENHIPEKMHWNAEDGGISNQETKAVMVSVWDEKDKEALRIDLWTKEMPMDDMKRFYHQIFISMANSYQRATNEDQVADYIVEFAENFAQQAGIKSKK</sequence>
<dbReference type="NCBIfam" id="TIGR03515">
    <property type="entry name" value="GldC"/>
    <property type="match status" value="1"/>
</dbReference>
<dbReference type="Proteomes" id="UP000192393">
    <property type="component" value="Unassembled WGS sequence"/>
</dbReference>
<keyword evidence="2" id="KW-1185">Reference proteome</keyword>
<dbReference type="OrthoDB" id="893422at2"/>
<dbReference type="Pfam" id="PF19937">
    <property type="entry name" value="GldC-like"/>
    <property type="match status" value="1"/>
</dbReference>
<organism evidence="1 2">
    <name type="scientific">Moheibacter sediminis</name>
    <dbReference type="NCBI Taxonomy" id="1434700"/>
    <lineage>
        <taxon>Bacteria</taxon>
        <taxon>Pseudomonadati</taxon>
        <taxon>Bacteroidota</taxon>
        <taxon>Flavobacteriia</taxon>
        <taxon>Flavobacteriales</taxon>
        <taxon>Weeksellaceae</taxon>
        <taxon>Moheibacter</taxon>
    </lineage>
</organism>
<proteinExistence type="predicted"/>
<reference evidence="1 2" key="1">
    <citation type="submission" date="2017-04" db="EMBL/GenBank/DDBJ databases">
        <authorList>
            <person name="Afonso C.L."/>
            <person name="Miller P.J."/>
            <person name="Scott M.A."/>
            <person name="Spackman E."/>
            <person name="Goraichik I."/>
            <person name="Dimitrov K.M."/>
            <person name="Suarez D.L."/>
            <person name="Swayne D.E."/>
        </authorList>
    </citation>
    <scope>NUCLEOTIDE SEQUENCE [LARGE SCALE GENOMIC DNA]</scope>
    <source>
        <strain evidence="1 2">CGMCC 1.12708</strain>
    </source>
</reference>
<evidence type="ECO:0000313" key="2">
    <source>
        <dbReference type="Proteomes" id="UP000192393"/>
    </source>
</evidence>
<protein>
    <submittedName>
        <fullName evidence="1">Gliding motility-associated protein GldC</fullName>
    </submittedName>
</protein>
<dbReference type="InterPro" id="IPR019854">
    <property type="entry name" value="Motility-assoc_prot_GldC"/>
</dbReference>
<gene>
    <name evidence="1" type="ORF">SAMN06296427_101513</name>
</gene>
<dbReference type="EMBL" id="FWXS01000001">
    <property type="protein sequence ID" value="SMC36883.1"/>
    <property type="molecule type" value="Genomic_DNA"/>
</dbReference>
<evidence type="ECO:0000313" key="1">
    <source>
        <dbReference type="EMBL" id="SMC36883.1"/>
    </source>
</evidence>
<dbReference type="STRING" id="1434700.SAMN06296427_101513"/>
<dbReference type="AlphaFoldDB" id="A0A1W1YL80"/>
<name>A0A1W1YL80_9FLAO</name>
<dbReference type="RefSeq" id="WP_084015827.1">
    <property type="nucleotide sequence ID" value="NZ_FWXS01000001.1"/>
</dbReference>
<accession>A0A1W1YL80</accession>